<evidence type="ECO:0000256" key="10">
    <source>
        <dbReference type="ARBA" id="ARBA00047899"/>
    </source>
</evidence>
<evidence type="ECO:0000256" key="4">
    <source>
        <dbReference type="ARBA" id="ARBA00022679"/>
    </source>
</evidence>
<dbReference type="InterPro" id="IPR018934">
    <property type="entry name" value="RIO_dom"/>
</dbReference>
<dbReference type="InterPro" id="IPR000687">
    <property type="entry name" value="RIO_kinase"/>
</dbReference>
<dbReference type="NCBIfam" id="NF041645">
    <property type="entry name" value="prot_kin_PA4780"/>
    <property type="match status" value="1"/>
</dbReference>
<evidence type="ECO:0000256" key="3">
    <source>
        <dbReference type="ARBA" id="ARBA00022527"/>
    </source>
</evidence>
<comment type="catalytic activity">
    <reaction evidence="10">
        <text>L-threonyl-[protein] + ATP = O-phospho-L-threonyl-[protein] + ADP + H(+)</text>
        <dbReference type="Rhea" id="RHEA:46608"/>
        <dbReference type="Rhea" id="RHEA-COMP:11060"/>
        <dbReference type="Rhea" id="RHEA-COMP:11605"/>
        <dbReference type="ChEBI" id="CHEBI:15378"/>
        <dbReference type="ChEBI" id="CHEBI:30013"/>
        <dbReference type="ChEBI" id="CHEBI:30616"/>
        <dbReference type="ChEBI" id="CHEBI:61977"/>
        <dbReference type="ChEBI" id="CHEBI:456216"/>
        <dbReference type="EC" id="2.7.11.1"/>
    </reaction>
</comment>
<evidence type="ECO:0000256" key="6">
    <source>
        <dbReference type="ARBA" id="ARBA00022741"/>
    </source>
</evidence>
<keyword evidence="6" id="KW-0547">Nucleotide-binding</keyword>
<comment type="caution">
    <text evidence="14">The sequence shown here is derived from an EMBL/GenBank/DDBJ whole genome shotgun (WGS) entry which is preliminary data.</text>
</comment>
<dbReference type="SUPFAM" id="SSF56112">
    <property type="entry name" value="Protein kinase-like (PK-like)"/>
    <property type="match status" value="1"/>
</dbReference>
<keyword evidence="7" id="KW-0418">Kinase</keyword>
<keyword evidence="4" id="KW-0808">Transferase</keyword>
<accession>A0A0P9MYF8</accession>
<evidence type="ECO:0000256" key="2">
    <source>
        <dbReference type="ARBA" id="ARBA00012513"/>
    </source>
</evidence>
<evidence type="ECO:0000256" key="7">
    <source>
        <dbReference type="ARBA" id="ARBA00022777"/>
    </source>
</evidence>
<dbReference type="PATRIC" id="fig|264450.4.peg.4881"/>
<dbReference type="CDD" id="cd05145">
    <property type="entry name" value="RIO1_like"/>
    <property type="match status" value="1"/>
</dbReference>
<dbReference type="GO" id="GO:0004674">
    <property type="term" value="F:protein serine/threonine kinase activity"/>
    <property type="evidence" value="ECO:0007669"/>
    <property type="project" value="UniProtKB-KW"/>
</dbReference>
<dbReference type="Pfam" id="PF01163">
    <property type="entry name" value="RIO1"/>
    <property type="match status" value="1"/>
</dbReference>
<proteinExistence type="inferred from homology"/>
<keyword evidence="9" id="KW-0460">Magnesium</keyword>
<keyword evidence="8" id="KW-0067">ATP-binding</keyword>
<feature type="domain" description="RIO kinase" evidence="13">
    <location>
        <begin position="3"/>
        <end position="235"/>
    </location>
</feature>
<dbReference type="EMBL" id="LJQD01000178">
    <property type="protein sequence ID" value="KPW97296.1"/>
    <property type="molecule type" value="Genomic_DNA"/>
</dbReference>
<evidence type="ECO:0000256" key="11">
    <source>
        <dbReference type="ARBA" id="ARBA00048679"/>
    </source>
</evidence>
<feature type="region of interest" description="Disordered" evidence="12">
    <location>
        <begin position="272"/>
        <end position="299"/>
    </location>
</feature>
<dbReference type="Gene3D" id="1.10.510.10">
    <property type="entry name" value="Transferase(Phosphotransferase) domain 1"/>
    <property type="match status" value="1"/>
</dbReference>
<dbReference type="Gene3D" id="3.30.200.20">
    <property type="entry name" value="Phosphorylase Kinase, domain 1"/>
    <property type="match status" value="1"/>
</dbReference>
<dbReference type="EC" id="2.7.11.1" evidence="2"/>
<dbReference type="InterPro" id="IPR051272">
    <property type="entry name" value="RIO-type_Ser/Thr_kinase"/>
</dbReference>
<protein>
    <recommendedName>
        <fullName evidence="2">non-specific serine/threonine protein kinase</fullName>
        <ecNumber evidence="2">2.7.11.1</ecNumber>
    </recommendedName>
</protein>
<dbReference type="GO" id="GO:0046872">
    <property type="term" value="F:metal ion binding"/>
    <property type="evidence" value="ECO:0007669"/>
    <property type="project" value="UniProtKB-KW"/>
</dbReference>
<keyword evidence="3" id="KW-0723">Serine/threonine-protein kinase</keyword>
<evidence type="ECO:0000313" key="14">
    <source>
        <dbReference type="EMBL" id="KPW97296.1"/>
    </source>
</evidence>
<comment type="catalytic activity">
    <reaction evidence="11">
        <text>L-seryl-[protein] + ATP = O-phospho-L-seryl-[protein] + ADP + H(+)</text>
        <dbReference type="Rhea" id="RHEA:17989"/>
        <dbReference type="Rhea" id="RHEA-COMP:9863"/>
        <dbReference type="Rhea" id="RHEA-COMP:11604"/>
        <dbReference type="ChEBI" id="CHEBI:15378"/>
        <dbReference type="ChEBI" id="CHEBI:29999"/>
        <dbReference type="ChEBI" id="CHEBI:30616"/>
        <dbReference type="ChEBI" id="CHEBI:83421"/>
        <dbReference type="ChEBI" id="CHEBI:456216"/>
        <dbReference type="EC" id="2.7.11.1"/>
    </reaction>
</comment>
<organism evidence="14 15">
    <name type="scientific">Pseudomonas syringae pv. castaneae</name>
    <dbReference type="NCBI Taxonomy" id="264450"/>
    <lineage>
        <taxon>Bacteria</taxon>
        <taxon>Pseudomonadati</taxon>
        <taxon>Pseudomonadota</taxon>
        <taxon>Gammaproteobacteria</taxon>
        <taxon>Pseudomonadales</taxon>
        <taxon>Pseudomonadaceae</taxon>
        <taxon>Pseudomonas</taxon>
        <taxon>Pseudomonas syringae</taxon>
    </lineage>
</organism>
<comment type="similarity">
    <text evidence="1">Belongs to the protein kinase superfamily. RIO-type Ser/Thr kinase family.</text>
</comment>
<evidence type="ECO:0000256" key="8">
    <source>
        <dbReference type="ARBA" id="ARBA00022840"/>
    </source>
</evidence>
<evidence type="ECO:0000256" key="5">
    <source>
        <dbReference type="ARBA" id="ARBA00022723"/>
    </source>
</evidence>
<dbReference type="Proteomes" id="UP000050381">
    <property type="component" value="Unassembled WGS sequence"/>
</dbReference>
<evidence type="ECO:0000256" key="1">
    <source>
        <dbReference type="ARBA" id="ARBA00009196"/>
    </source>
</evidence>
<dbReference type="InterPro" id="IPR011009">
    <property type="entry name" value="Kinase-like_dom_sf"/>
</dbReference>
<dbReference type="PANTHER" id="PTHR45723">
    <property type="entry name" value="SERINE/THREONINE-PROTEIN KINASE RIO1"/>
    <property type="match status" value="1"/>
</dbReference>
<sequence>MMKTPKRIEPLIEDGLVDEVLRPLMSGKEAAVYVVRCGNELRCAKVYKEANKRSFRQAAEYQEGRKVRNSRQARAMAKGSKFGRKETEDAWQNAEVAALFRLASAGVRVPKPYDFLEGVLLMELVADEYGDAAPRLNDVVLEPDQAREYHAFLIEQIVLMLCSGLVHGDLSEFNVLLAPSGPVIIDLPQAVDAAGNNHAFSMLERDVGNMALYFGRFAPELRKTKYAKEMWSYYEAGTLSPATVLTGEFDEPEDEADVGGVLREIEAARLDEARRQAARAADDAPPSKSTEEPPPPWMQ</sequence>
<dbReference type="SMART" id="SM00090">
    <property type="entry name" value="RIO"/>
    <property type="match status" value="1"/>
</dbReference>
<evidence type="ECO:0000256" key="9">
    <source>
        <dbReference type="ARBA" id="ARBA00022842"/>
    </source>
</evidence>
<keyword evidence="5" id="KW-0479">Metal-binding</keyword>
<reference evidence="14 15" key="1">
    <citation type="submission" date="2015-09" db="EMBL/GenBank/DDBJ databases">
        <title>Genome announcement of multiple Pseudomonas syringae strains.</title>
        <authorList>
            <person name="Thakur S."/>
            <person name="Wang P.W."/>
            <person name="Gong Y."/>
            <person name="Weir B.S."/>
            <person name="Guttman D.S."/>
        </authorList>
    </citation>
    <scope>NUCLEOTIDE SEQUENCE [LARGE SCALE GENOMIC DNA]</scope>
    <source>
        <strain evidence="14 15">ICMP9419</strain>
    </source>
</reference>
<dbReference type="PROSITE" id="PS01245">
    <property type="entry name" value="RIO1"/>
    <property type="match status" value="1"/>
</dbReference>
<dbReference type="AlphaFoldDB" id="A0A0P9MYF8"/>
<dbReference type="InterPro" id="IPR048148">
    <property type="entry name" value="Prot_kin_PA4780"/>
</dbReference>
<dbReference type="GO" id="GO:0005524">
    <property type="term" value="F:ATP binding"/>
    <property type="evidence" value="ECO:0007669"/>
    <property type="project" value="UniProtKB-KW"/>
</dbReference>
<gene>
    <name evidence="14" type="ORF">ALO79_06320</name>
</gene>
<evidence type="ECO:0000259" key="13">
    <source>
        <dbReference type="SMART" id="SM00090"/>
    </source>
</evidence>
<evidence type="ECO:0000256" key="12">
    <source>
        <dbReference type="SAM" id="MobiDB-lite"/>
    </source>
</evidence>
<dbReference type="InterPro" id="IPR018935">
    <property type="entry name" value="RIO_kinase_CS"/>
</dbReference>
<name>A0A0P9MYF8_PSESX</name>
<evidence type="ECO:0000313" key="15">
    <source>
        <dbReference type="Proteomes" id="UP000050381"/>
    </source>
</evidence>